<dbReference type="EMBL" id="AP019735">
    <property type="protein sequence ID" value="BBL03972.1"/>
    <property type="molecule type" value="Genomic_DNA"/>
</dbReference>
<dbReference type="KEGG" id="acou:A5CBH24_12850"/>
<evidence type="ECO:0000313" key="1">
    <source>
        <dbReference type="EMBL" id="BBL03972.1"/>
    </source>
</evidence>
<dbReference type="InterPro" id="IPR046558">
    <property type="entry name" value="DUF6712"/>
</dbReference>
<reference evidence="2" key="1">
    <citation type="submission" date="2019-06" db="EMBL/GenBank/DDBJ databases">
        <title>Alistipes onderdonkii subsp. vulgaris subsp. nov., Alistipes dispar sp. nov. and Alistipes communis sp. nov., isolated from human faeces, and creation of Alistipes onderdonkii subsp. onderdonkii subsp. nov.</title>
        <authorList>
            <person name="Sakamoto M."/>
            <person name="Ikeyama N."/>
            <person name="Ogata Y."/>
            <person name="Suda W."/>
            <person name="Iino T."/>
            <person name="Hattori M."/>
            <person name="Ohkuma M."/>
        </authorList>
    </citation>
    <scope>NUCLEOTIDE SEQUENCE [LARGE SCALE GENOMIC DNA]</scope>
    <source>
        <strain evidence="2">5CBH24</strain>
    </source>
</reference>
<keyword evidence="2" id="KW-1185">Reference proteome</keyword>
<name>A0A4Y1WSX6_9BACT</name>
<dbReference type="Proteomes" id="UP000318946">
    <property type="component" value="Chromosome"/>
</dbReference>
<dbReference type="RefSeq" id="WP_141412567.1">
    <property type="nucleotide sequence ID" value="NZ_AP019735.1"/>
</dbReference>
<sequence>MQTLITPTVVVARAFADGEYVAPETVSEAAIVAAQETYLRPVTGDALFERLLAGDHADFTDEYLAAPLALYVRYLIAPQLDLRHGQGGTVQPRSDGFAAASDATLRRSRRALLKTARRLLRRASDYLESHAAQFPLYDPQANVLNRCSIDGKLVQTR</sequence>
<dbReference type="OrthoDB" id="1001333at2"/>
<evidence type="ECO:0000313" key="2">
    <source>
        <dbReference type="Proteomes" id="UP000318946"/>
    </source>
</evidence>
<accession>A0A4Y1WSX6</accession>
<proteinExistence type="predicted"/>
<dbReference type="AlphaFoldDB" id="A0A4Y1WSX6"/>
<dbReference type="GeneID" id="78342006"/>
<protein>
    <submittedName>
        <fullName evidence="1">Uncharacterized protein</fullName>
    </submittedName>
</protein>
<organism evidence="1 2">
    <name type="scientific">Alistipes communis</name>
    <dbReference type="NCBI Taxonomy" id="2585118"/>
    <lineage>
        <taxon>Bacteria</taxon>
        <taxon>Pseudomonadati</taxon>
        <taxon>Bacteroidota</taxon>
        <taxon>Bacteroidia</taxon>
        <taxon>Bacteroidales</taxon>
        <taxon>Rikenellaceae</taxon>
        <taxon>Alistipes</taxon>
    </lineage>
</organism>
<dbReference type="Pfam" id="PF20459">
    <property type="entry name" value="DUF6712"/>
    <property type="match status" value="1"/>
</dbReference>
<gene>
    <name evidence="1" type="ORF">A5CBH24_12850</name>
</gene>